<evidence type="ECO:0008006" key="4">
    <source>
        <dbReference type="Google" id="ProtNLM"/>
    </source>
</evidence>
<dbReference type="STRING" id="1480694.DC28_04655"/>
<gene>
    <name evidence="2" type="ORF">DC28_04655</name>
</gene>
<organism evidence="2 3">
    <name type="scientific">Spirochaeta lutea</name>
    <dbReference type="NCBI Taxonomy" id="1480694"/>
    <lineage>
        <taxon>Bacteria</taxon>
        <taxon>Pseudomonadati</taxon>
        <taxon>Spirochaetota</taxon>
        <taxon>Spirochaetia</taxon>
        <taxon>Spirochaetales</taxon>
        <taxon>Spirochaetaceae</taxon>
        <taxon>Spirochaeta</taxon>
    </lineage>
</organism>
<feature type="chain" id="PRO_5001938638" description="Outer membrane protein beta-barrel domain-containing protein" evidence="1">
    <location>
        <begin position="26"/>
        <end position="292"/>
    </location>
</feature>
<dbReference type="RefSeq" id="WP_037546403.1">
    <property type="nucleotide sequence ID" value="NZ_JNUP01000040.1"/>
</dbReference>
<evidence type="ECO:0000256" key="1">
    <source>
        <dbReference type="SAM" id="SignalP"/>
    </source>
</evidence>
<accession>A0A098QZL8</accession>
<name>A0A098QZL8_9SPIO</name>
<dbReference type="eggNOG" id="ENOG5030YAD">
    <property type="taxonomic scope" value="Bacteria"/>
</dbReference>
<sequence length="292" mass="31715">MNKQTSKTGLFMLAFLAAAISGLFGEAPPAPDTPPVSIYAEAELGAVKILHHVIQVGQDGTEFNYLTQGGQELLLPFQRLAAGLELGTRNRIQVLYQPLEVVTNVRFREDVTVDGITFAQGSPMQLTYSFPFYRLSWWYDFIADPRLDLSAGISLQLRNASIRFQNLEAAAGTTAAGQLTVSQNLGLVPALNLYAGYRFASGFGLSLDVVGIYAGSAFINGADFDFEGSLLDASLRASYPVKDLGEAFVNLRFLGGTSRGTSQYPDQFWTQSIEKFTMNNLATLALTLGARL</sequence>
<dbReference type="OrthoDB" id="369149at2"/>
<proteinExistence type="predicted"/>
<comment type="caution">
    <text evidence="2">The sequence shown here is derived from an EMBL/GenBank/DDBJ whole genome shotgun (WGS) entry which is preliminary data.</text>
</comment>
<dbReference type="AlphaFoldDB" id="A0A098QZL8"/>
<keyword evidence="1" id="KW-0732">Signal</keyword>
<evidence type="ECO:0000313" key="2">
    <source>
        <dbReference type="EMBL" id="KGE73300.1"/>
    </source>
</evidence>
<keyword evidence="3" id="KW-1185">Reference proteome</keyword>
<protein>
    <recommendedName>
        <fullName evidence="4">Outer membrane protein beta-barrel domain-containing protein</fullName>
    </recommendedName>
</protein>
<dbReference type="Proteomes" id="UP000029692">
    <property type="component" value="Unassembled WGS sequence"/>
</dbReference>
<reference evidence="2 3" key="1">
    <citation type="submission" date="2014-05" db="EMBL/GenBank/DDBJ databases">
        <title>De novo Genome Sequence of Spirocheata sp.</title>
        <authorList>
            <person name="Shivani Y."/>
            <person name="Subhash Y."/>
            <person name="Tushar L."/>
            <person name="Sasikala C."/>
            <person name="Ramana C.V."/>
        </authorList>
    </citation>
    <scope>NUCLEOTIDE SEQUENCE [LARGE SCALE GENOMIC DNA]</scope>
    <source>
        <strain evidence="2 3">JC230</strain>
    </source>
</reference>
<feature type="signal peptide" evidence="1">
    <location>
        <begin position="1"/>
        <end position="25"/>
    </location>
</feature>
<dbReference type="EMBL" id="JNUP01000040">
    <property type="protein sequence ID" value="KGE73300.1"/>
    <property type="molecule type" value="Genomic_DNA"/>
</dbReference>
<evidence type="ECO:0000313" key="3">
    <source>
        <dbReference type="Proteomes" id="UP000029692"/>
    </source>
</evidence>